<comment type="caution">
    <text evidence="1">The sequence shown here is derived from an EMBL/GenBank/DDBJ whole genome shotgun (WGS) entry which is preliminary data.</text>
</comment>
<gene>
    <name evidence="1" type="ORF">BV22DRAFT_709923</name>
</gene>
<sequence length="356" mass="38944">MPALQSPDASRKVLVSGANGFIGIWVVRTLLEQGYSVRSAVRAEEKGQHLKKMFGGYGDKHEIVVVPDITKEGAFDEAVKGVDAVEHIASPVTFNVEDPYELITPAVNGTVGMLHSVLKHGTSVQRVVITSSTAAVVRDDPNPLEFDENNWNEQCLEILAEGGPRLIGHIKYRASKTLAEKAVWKFWEENRGKITWDIVVLNPPYVFGPTIHDVASPSALNISTLEWHKFIVHPTSSGATNEFLATRGGGWVDVRDLAEAHMLALEKEAAGSKRIIINAGVWKWQDFLDAANAISPPPKLSQPLPVGNPGAGSADPAAIHMLVFKTDRARDIFGLKYHTIAETTEDMLADFESRGW</sequence>
<name>A0ACB8B8R2_9AGAM</name>
<protein>
    <submittedName>
        <fullName evidence="1">NAD(P)-binding protein</fullName>
    </submittedName>
</protein>
<evidence type="ECO:0000313" key="2">
    <source>
        <dbReference type="Proteomes" id="UP000790709"/>
    </source>
</evidence>
<dbReference type="Proteomes" id="UP000790709">
    <property type="component" value="Unassembled WGS sequence"/>
</dbReference>
<keyword evidence="2" id="KW-1185">Reference proteome</keyword>
<proteinExistence type="predicted"/>
<accession>A0ACB8B8R2</accession>
<dbReference type="EMBL" id="MU266515">
    <property type="protein sequence ID" value="KAH7921679.1"/>
    <property type="molecule type" value="Genomic_DNA"/>
</dbReference>
<evidence type="ECO:0000313" key="1">
    <source>
        <dbReference type="EMBL" id="KAH7921679.1"/>
    </source>
</evidence>
<organism evidence="1 2">
    <name type="scientific">Leucogyrophana mollusca</name>
    <dbReference type="NCBI Taxonomy" id="85980"/>
    <lineage>
        <taxon>Eukaryota</taxon>
        <taxon>Fungi</taxon>
        <taxon>Dikarya</taxon>
        <taxon>Basidiomycota</taxon>
        <taxon>Agaricomycotina</taxon>
        <taxon>Agaricomycetes</taxon>
        <taxon>Agaricomycetidae</taxon>
        <taxon>Boletales</taxon>
        <taxon>Boletales incertae sedis</taxon>
        <taxon>Leucogyrophana</taxon>
    </lineage>
</organism>
<reference evidence="1" key="1">
    <citation type="journal article" date="2021" name="New Phytol.">
        <title>Evolutionary innovations through gain and loss of genes in the ectomycorrhizal Boletales.</title>
        <authorList>
            <person name="Wu G."/>
            <person name="Miyauchi S."/>
            <person name="Morin E."/>
            <person name="Kuo A."/>
            <person name="Drula E."/>
            <person name="Varga T."/>
            <person name="Kohler A."/>
            <person name="Feng B."/>
            <person name="Cao Y."/>
            <person name="Lipzen A."/>
            <person name="Daum C."/>
            <person name="Hundley H."/>
            <person name="Pangilinan J."/>
            <person name="Johnson J."/>
            <person name="Barry K."/>
            <person name="LaButti K."/>
            <person name="Ng V."/>
            <person name="Ahrendt S."/>
            <person name="Min B."/>
            <person name="Choi I.G."/>
            <person name="Park H."/>
            <person name="Plett J.M."/>
            <person name="Magnuson J."/>
            <person name="Spatafora J.W."/>
            <person name="Nagy L.G."/>
            <person name="Henrissat B."/>
            <person name="Grigoriev I.V."/>
            <person name="Yang Z.L."/>
            <person name="Xu J."/>
            <person name="Martin F.M."/>
        </authorList>
    </citation>
    <scope>NUCLEOTIDE SEQUENCE</scope>
    <source>
        <strain evidence="1">KUC20120723A-06</strain>
    </source>
</reference>